<dbReference type="GO" id="GO:0016491">
    <property type="term" value="F:oxidoreductase activity"/>
    <property type="evidence" value="ECO:0007669"/>
    <property type="project" value="UniProtKB-KW"/>
</dbReference>
<accession>A0A327KYG6</accession>
<dbReference type="PANTHER" id="PTHR42659:SF2">
    <property type="entry name" value="XANTHINE DEHYDROGENASE SUBUNIT C-RELATED"/>
    <property type="match status" value="1"/>
</dbReference>
<proteinExistence type="predicted"/>
<comment type="caution">
    <text evidence="6">The sequence shown here is derived from an EMBL/GenBank/DDBJ whole genome shotgun (WGS) entry which is preliminary data.</text>
</comment>
<evidence type="ECO:0000256" key="4">
    <source>
        <dbReference type="SAM" id="MobiDB-lite"/>
    </source>
</evidence>
<keyword evidence="3" id="KW-0560">Oxidoreductase</keyword>
<dbReference type="InterPro" id="IPR036683">
    <property type="entry name" value="CO_DH_flav_C_dom_sf"/>
</dbReference>
<evidence type="ECO:0000256" key="2">
    <source>
        <dbReference type="ARBA" id="ARBA00022827"/>
    </source>
</evidence>
<dbReference type="GO" id="GO:0071949">
    <property type="term" value="F:FAD binding"/>
    <property type="evidence" value="ECO:0007669"/>
    <property type="project" value="InterPro"/>
</dbReference>
<dbReference type="SUPFAM" id="SSF55447">
    <property type="entry name" value="CO dehydrogenase flavoprotein C-terminal domain-like"/>
    <property type="match status" value="1"/>
</dbReference>
<keyword evidence="2" id="KW-0274">FAD</keyword>
<dbReference type="InterPro" id="IPR016166">
    <property type="entry name" value="FAD-bd_PCMH"/>
</dbReference>
<dbReference type="Pfam" id="PF03450">
    <property type="entry name" value="CO_deh_flav_C"/>
    <property type="match status" value="1"/>
</dbReference>
<dbReference type="SUPFAM" id="SSF56176">
    <property type="entry name" value="FAD-binding/transporter-associated domain-like"/>
    <property type="match status" value="1"/>
</dbReference>
<keyword evidence="7" id="KW-1185">Reference proteome</keyword>
<dbReference type="EMBL" id="NPEX01000108">
    <property type="protein sequence ID" value="RAI43074.1"/>
    <property type="molecule type" value="Genomic_DNA"/>
</dbReference>
<gene>
    <name evidence="6" type="ORF">CH341_16240</name>
</gene>
<dbReference type="InterPro" id="IPR002346">
    <property type="entry name" value="Mopterin_DH_FAD-bd"/>
</dbReference>
<dbReference type="Gene3D" id="3.30.390.50">
    <property type="entry name" value="CO dehydrogenase flavoprotein, C-terminal domain"/>
    <property type="match status" value="1"/>
</dbReference>
<dbReference type="InterPro" id="IPR005107">
    <property type="entry name" value="CO_DH_flav_C"/>
</dbReference>
<evidence type="ECO:0000256" key="1">
    <source>
        <dbReference type="ARBA" id="ARBA00022630"/>
    </source>
</evidence>
<dbReference type="InterPro" id="IPR016169">
    <property type="entry name" value="FAD-bd_PCMH_sub2"/>
</dbReference>
<dbReference type="InterPro" id="IPR016167">
    <property type="entry name" value="FAD-bd_PCMH_sub1"/>
</dbReference>
<sequence>MPPALAGGSFDDAIARPGPRPGRTTAHASRVVDMAQFRVAAPRTLDEAFSLLPIQDRDVKLVAGGTDVLIHIRAGKSAPKRLVLLSKISELDDDIRVTDTGIRIGALARLSDVVRHPVVLARFTALAEAAAQIGSEQIRNRGTVCGNVANASPAGDTLPPLYVFDAVVNLIGPNGRRAVPIAAFVQAPGRTDLAAGELIESIVCPFPPDGAGSGYIKLARRAGIDISTVGAAAMVCDADTVRLALGAVGPTPIRPLAAEPLLGAGLRDDEAFDRGITAAAEATTPISDIRASRDYRLAMVQVMAREAIRLSQQRSTSKDRVQA</sequence>
<evidence type="ECO:0000256" key="3">
    <source>
        <dbReference type="ARBA" id="ARBA00023002"/>
    </source>
</evidence>
<feature type="region of interest" description="Disordered" evidence="4">
    <location>
        <begin position="1"/>
        <end position="25"/>
    </location>
</feature>
<keyword evidence="1" id="KW-0285">Flavoprotein</keyword>
<evidence type="ECO:0000313" key="6">
    <source>
        <dbReference type="EMBL" id="RAI43074.1"/>
    </source>
</evidence>
<name>A0A327KYG6_9BRAD</name>
<feature type="domain" description="FAD-binding PCMH-type" evidence="5">
    <location>
        <begin position="32"/>
        <end position="209"/>
    </location>
</feature>
<dbReference type="InterPro" id="IPR036318">
    <property type="entry name" value="FAD-bd_PCMH-like_sf"/>
</dbReference>
<evidence type="ECO:0000259" key="5">
    <source>
        <dbReference type="PROSITE" id="PS51387"/>
    </source>
</evidence>
<dbReference type="PROSITE" id="PS51387">
    <property type="entry name" value="FAD_PCMH"/>
    <property type="match status" value="1"/>
</dbReference>
<organism evidence="6 7">
    <name type="scientific">Rhodoplanes roseus</name>
    <dbReference type="NCBI Taxonomy" id="29409"/>
    <lineage>
        <taxon>Bacteria</taxon>
        <taxon>Pseudomonadati</taxon>
        <taxon>Pseudomonadota</taxon>
        <taxon>Alphaproteobacteria</taxon>
        <taxon>Hyphomicrobiales</taxon>
        <taxon>Nitrobacteraceae</taxon>
        <taxon>Rhodoplanes</taxon>
    </lineage>
</organism>
<dbReference type="PANTHER" id="PTHR42659">
    <property type="entry name" value="XANTHINE DEHYDROGENASE SUBUNIT C-RELATED"/>
    <property type="match status" value="1"/>
</dbReference>
<dbReference type="Pfam" id="PF00941">
    <property type="entry name" value="FAD_binding_5"/>
    <property type="match status" value="1"/>
</dbReference>
<dbReference type="AlphaFoldDB" id="A0A327KYG6"/>
<dbReference type="Proteomes" id="UP000249130">
    <property type="component" value="Unassembled WGS sequence"/>
</dbReference>
<dbReference type="InterPro" id="IPR051312">
    <property type="entry name" value="Diverse_Substr_Oxidored"/>
</dbReference>
<evidence type="ECO:0000313" key="7">
    <source>
        <dbReference type="Proteomes" id="UP000249130"/>
    </source>
</evidence>
<reference evidence="6 7" key="1">
    <citation type="submission" date="2017-07" db="EMBL/GenBank/DDBJ databases">
        <title>Draft Genome Sequences of Select Purple Nonsulfur Bacteria.</title>
        <authorList>
            <person name="Lasarre B."/>
            <person name="Mckinlay J.B."/>
        </authorList>
    </citation>
    <scope>NUCLEOTIDE SEQUENCE [LARGE SCALE GENOMIC DNA]</scope>
    <source>
        <strain evidence="6 7">DSM 5909</strain>
    </source>
</reference>
<dbReference type="Gene3D" id="3.30.43.10">
    <property type="entry name" value="Uridine Diphospho-n-acetylenolpyruvylglucosamine Reductase, domain 2"/>
    <property type="match status" value="1"/>
</dbReference>
<protein>
    <recommendedName>
        <fullName evidence="5">FAD-binding PCMH-type domain-containing protein</fullName>
    </recommendedName>
</protein>
<dbReference type="Gene3D" id="3.30.465.10">
    <property type="match status" value="1"/>
</dbReference>
<dbReference type="OrthoDB" id="9814706at2"/>
<dbReference type="SMART" id="SM01092">
    <property type="entry name" value="CO_deh_flav_C"/>
    <property type="match status" value="1"/>
</dbReference>